<dbReference type="GO" id="GO:0006950">
    <property type="term" value="P:response to stress"/>
    <property type="evidence" value="ECO:0007669"/>
    <property type="project" value="UniProtKB-ARBA"/>
</dbReference>
<comment type="subcellular location">
    <subcellularLocation>
        <location evidence="1 7">Endoplasmic reticulum membrane</location>
        <topology evidence="1 7">Multi-pass membrane protein</topology>
    </subcellularLocation>
</comment>
<keyword evidence="3 7" id="KW-0812">Transmembrane</keyword>
<dbReference type="Proteomes" id="UP000198372">
    <property type="component" value="Unassembled WGS sequence"/>
</dbReference>
<reference evidence="10" key="1">
    <citation type="submission" date="2016-09" db="EMBL/GenBank/DDBJ databases">
        <authorList>
            <person name="Jeantristanb JTB J.-T."/>
            <person name="Ricardo R."/>
        </authorList>
    </citation>
    <scope>NUCLEOTIDE SEQUENCE [LARGE SCALE GENOMIC DNA]</scope>
</reference>
<feature type="transmembrane region" description="Helical" evidence="7">
    <location>
        <begin position="142"/>
        <end position="165"/>
    </location>
</feature>
<dbReference type="PANTHER" id="PTHR11009">
    <property type="entry name" value="DER1-LIKE PROTEIN, DERLIN"/>
    <property type="match status" value="1"/>
</dbReference>
<name>A0A238FE03_9BASI</name>
<dbReference type="InterPro" id="IPR007599">
    <property type="entry name" value="DER1"/>
</dbReference>
<feature type="transmembrane region" description="Helical" evidence="7">
    <location>
        <begin position="171"/>
        <end position="191"/>
    </location>
</feature>
<sequence>MDEILKIPPVTRTIVGGVLAVTLPCLLQLLSPYKVIYVQALVFKKFQLWRLFTSFLYGGSGLPLLFDTFMLFRGLNDLEENHFQRRTADFVWALIIIAGGVLGTNSPLRSMVFFRPFLLAVTHLWAQTNAQNRCVIKPSSQVSLFGIINLPAPYFPFALILLDLVQAGPSLAIQSATGVVAAHVYYFLTVVRSREQRALKRDLSIHAKTGAQACPSWAPQRSSSSNSATVPRLLAPLERHTKPAVGGASDPWEAIGWARRLAHEVVGSRPRLPRRPRGPEELLLHQEQVPQKGSDIVGEAATG</sequence>
<evidence type="ECO:0000313" key="10">
    <source>
        <dbReference type="Proteomes" id="UP000198372"/>
    </source>
</evidence>
<dbReference type="EMBL" id="FMSP01000008">
    <property type="protein sequence ID" value="SCV72052.1"/>
    <property type="molecule type" value="Genomic_DNA"/>
</dbReference>
<dbReference type="Pfam" id="PF04511">
    <property type="entry name" value="DER1"/>
    <property type="match status" value="1"/>
</dbReference>
<organism evidence="9 10">
    <name type="scientific">Microbotryum intermedium</name>
    <dbReference type="NCBI Taxonomy" id="269621"/>
    <lineage>
        <taxon>Eukaryota</taxon>
        <taxon>Fungi</taxon>
        <taxon>Dikarya</taxon>
        <taxon>Basidiomycota</taxon>
        <taxon>Pucciniomycotina</taxon>
        <taxon>Microbotryomycetes</taxon>
        <taxon>Microbotryales</taxon>
        <taxon>Microbotryaceae</taxon>
        <taxon>Microbotryum</taxon>
    </lineage>
</organism>
<dbReference type="GO" id="GO:0005789">
    <property type="term" value="C:endoplasmic reticulum membrane"/>
    <property type="evidence" value="ECO:0007669"/>
    <property type="project" value="UniProtKB-SubCell"/>
</dbReference>
<evidence type="ECO:0000256" key="2">
    <source>
        <dbReference type="ARBA" id="ARBA00008917"/>
    </source>
</evidence>
<evidence type="ECO:0000313" key="9">
    <source>
        <dbReference type="EMBL" id="SCV72052.1"/>
    </source>
</evidence>
<evidence type="ECO:0000256" key="4">
    <source>
        <dbReference type="ARBA" id="ARBA00022824"/>
    </source>
</evidence>
<gene>
    <name evidence="9" type="ORF">BQ2448_4746</name>
</gene>
<evidence type="ECO:0000256" key="1">
    <source>
        <dbReference type="ARBA" id="ARBA00004477"/>
    </source>
</evidence>
<evidence type="ECO:0000256" key="3">
    <source>
        <dbReference type="ARBA" id="ARBA00022692"/>
    </source>
</evidence>
<comment type="function">
    <text evidence="7">May be involved in the degradation of misfolded endoplasmic reticulum (ER) luminal proteins.</text>
</comment>
<evidence type="ECO:0000256" key="7">
    <source>
        <dbReference type="RuleBase" id="RU363059"/>
    </source>
</evidence>
<comment type="similarity">
    <text evidence="2 7">Belongs to the derlin family.</text>
</comment>
<keyword evidence="10" id="KW-1185">Reference proteome</keyword>
<keyword evidence="5 7" id="KW-1133">Transmembrane helix</keyword>
<dbReference type="OrthoDB" id="2534127at2759"/>
<evidence type="ECO:0000256" key="8">
    <source>
        <dbReference type="SAM" id="MobiDB-lite"/>
    </source>
</evidence>
<proteinExistence type="inferred from homology"/>
<dbReference type="InterPro" id="IPR035952">
    <property type="entry name" value="Rhomboid-like_sf"/>
</dbReference>
<dbReference type="AlphaFoldDB" id="A0A238FE03"/>
<keyword evidence="4 7" id="KW-0256">Endoplasmic reticulum</keyword>
<keyword evidence="6 7" id="KW-0472">Membrane</keyword>
<accession>A0A238FE03</accession>
<evidence type="ECO:0000256" key="5">
    <source>
        <dbReference type="ARBA" id="ARBA00022989"/>
    </source>
</evidence>
<protein>
    <recommendedName>
        <fullName evidence="7">Derlin</fullName>
    </recommendedName>
</protein>
<evidence type="ECO:0000256" key="6">
    <source>
        <dbReference type="ARBA" id="ARBA00023136"/>
    </source>
</evidence>
<feature type="transmembrane region" description="Helical" evidence="7">
    <location>
        <begin position="14"/>
        <end position="36"/>
    </location>
</feature>
<dbReference type="SUPFAM" id="SSF144091">
    <property type="entry name" value="Rhomboid-like"/>
    <property type="match status" value="1"/>
</dbReference>
<feature type="region of interest" description="Disordered" evidence="8">
    <location>
        <begin position="269"/>
        <end position="303"/>
    </location>
</feature>
<feature type="transmembrane region" description="Helical" evidence="7">
    <location>
        <begin position="90"/>
        <end position="108"/>
    </location>
</feature>
<feature type="transmembrane region" description="Helical" evidence="7">
    <location>
        <begin position="48"/>
        <end position="70"/>
    </location>
</feature>
<dbReference type="STRING" id="269621.A0A238FE03"/>